<keyword evidence="2" id="KW-1185">Reference proteome</keyword>
<dbReference type="Proteomes" id="UP000807504">
    <property type="component" value="Unassembled WGS sequence"/>
</dbReference>
<gene>
    <name evidence="1" type="ORF">HNY73_004923</name>
</gene>
<evidence type="ECO:0000313" key="1">
    <source>
        <dbReference type="EMBL" id="KAF8793444.1"/>
    </source>
</evidence>
<name>A0A8T0FQI6_ARGBR</name>
<proteinExistence type="predicted"/>
<accession>A0A8T0FQI6</accession>
<evidence type="ECO:0000313" key="2">
    <source>
        <dbReference type="Proteomes" id="UP000807504"/>
    </source>
</evidence>
<organism evidence="1 2">
    <name type="scientific">Argiope bruennichi</name>
    <name type="common">Wasp spider</name>
    <name type="synonym">Aranea bruennichi</name>
    <dbReference type="NCBI Taxonomy" id="94029"/>
    <lineage>
        <taxon>Eukaryota</taxon>
        <taxon>Metazoa</taxon>
        <taxon>Ecdysozoa</taxon>
        <taxon>Arthropoda</taxon>
        <taxon>Chelicerata</taxon>
        <taxon>Arachnida</taxon>
        <taxon>Araneae</taxon>
        <taxon>Araneomorphae</taxon>
        <taxon>Entelegynae</taxon>
        <taxon>Araneoidea</taxon>
        <taxon>Araneidae</taxon>
        <taxon>Argiope</taxon>
    </lineage>
</organism>
<dbReference type="EMBL" id="JABXBU010000003">
    <property type="protein sequence ID" value="KAF8793444.1"/>
    <property type="molecule type" value="Genomic_DNA"/>
</dbReference>
<reference evidence="1" key="2">
    <citation type="submission" date="2020-06" db="EMBL/GenBank/DDBJ databases">
        <authorList>
            <person name="Sheffer M."/>
        </authorList>
    </citation>
    <scope>NUCLEOTIDE SEQUENCE</scope>
</reference>
<comment type="caution">
    <text evidence="1">The sequence shown here is derived from an EMBL/GenBank/DDBJ whole genome shotgun (WGS) entry which is preliminary data.</text>
</comment>
<protein>
    <submittedName>
        <fullName evidence="1">Uncharacterized protein</fullName>
    </submittedName>
</protein>
<sequence>MHSPIPHDLTIYNKIGFDFQKHGFCPHQWEISVPQKNCIIWGVVLSYLRTADFIVPGNFEERLRRLTENTCDPEEAKLAVLNFNPFFNIHKCFFDQILQKVSLSFKKILNENRPTAASKNARQDIQIISTLLKSNILIVDITEQNLHLVTPSNSHCADVAAITLICKEYPSKESKQPFVMKRFTFSLSKDLCWELRRTALQIFLESPEIRGVTEQLIEPLIEKKEKKVNILIALLKKNLIREVNELYDSSHSMVKLADAGFETDPTVPDADGFSAFYYALQSDDNNLVYILYRYAANSCFKFENTFRDPNPLIISNFSKLKEILDGDCAKSNNFEKLGDKEEQVRLKCEDLQKFNEFLTRVSRGLNDIRKQPESSSMEKAVKQKDVILHILDTYNAFFLVGQSGSEVENYTRHKTYYDNLDLTVALLFFDNIFLLKSVLKSPEERLYSKLESSFLLSAVTNKNFNFDAKNCQTLRDLGIELFSTNLFILPFLERHNLREQVTNFCSIIREKKPRKKDIVKCIPQQEIDVMLSCFLELKDEFLIFRLNHYLKTALETKPKGLKQKFAIERALQVIGESLNVRGEDPSSIRHLLCKCLPDDTLEILKKTRNTLSHLKSFQFPFKFEAELDDSLFESIQSEIRNMKALFEEIFPVQKIRLLEFLIHRGLESVKKFPQYTCNVEQTLVQRMENFREVRELKDTSDGKGNCLSVPAIKEFCRNLMGFASVVQRKKILEEISSEVTTRVVAIKKLKEDIESGISVDLNRFDNLFLKAKSVQKTSKCPCGDSLENLLNRINYLYQISIDEQFDIRFLWERAKSPQAKRYLVYKIVQRYFREPSFQASLEMLLFDCIAILKQNEDFKSFWLKDSFLFNGIDVRNVLAHGDPLLESVGDLLDPKDFASELVKKMLQLINDRDSIEALSDLWKKATESGVIPENSPECCKLKECIVRCERWKDYSKLLAEDPNVPCQKIVLFLNKMVETKKKKRK</sequence>
<reference evidence="1" key="1">
    <citation type="journal article" date="2020" name="bioRxiv">
        <title>Chromosome-level reference genome of the European wasp spider Argiope bruennichi: a resource for studies on range expansion and evolutionary adaptation.</title>
        <authorList>
            <person name="Sheffer M.M."/>
            <person name="Hoppe A."/>
            <person name="Krehenwinkel H."/>
            <person name="Uhl G."/>
            <person name="Kuss A.W."/>
            <person name="Jensen L."/>
            <person name="Jensen C."/>
            <person name="Gillespie R.G."/>
            <person name="Hoff K.J."/>
            <person name="Prost S."/>
        </authorList>
    </citation>
    <scope>NUCLEOTIDE SEQUENCE</scope>
</reference>
<dbReference type="AlphaFoldDB" id="A0A8T0FQI6"/>